<proteinExistence type="predicted"/>
<gene>
    <name evidence="1" type="ORF">DVH24_037067</name>
</gene>
<evidence type="ECO:0000313" key="1">
    <source>
        <dbReference type="EMBL" id="RXH69283.1"/>
    </source>
</evidence>
<keyword evidence="2" id="KW-1185">Reference proteome</keyword>
<accession>A0A498HJZ6</accession>
<organism evidence="1 2">
    <name type="scientific">Malus domestica</name>
    <name type="common">Apple</name>
    <name type="synonym">Pyrus malus</name>
    <dbReference type="NCBI Taxonomy" id="3750"/>
    <lineage>
        <taxon>Eukaryota</taxon>
        <taxon>Viridiplantae</taxon>
        <taxon>Streptophyta</taxon>
        <taxon>Embryophyta</taxon>
        <taxon>Tracheophyta</taxon>
        <taxon>Spermatophyta</taxon>
        <taxon>Magnoliopsida</taxon>
        <taxon>eudicotyledons</taxon>
        <taxon>Gunneridae</taxon>
        <taxon>Pentapetalae</taxon>
        <taxon>rosids</taxon>
        <taxon>fabids</taxon>
        <taxon>Rosales</taxon>
        <taxon>Rosaceae</taxon>
        <taxon>Amygdaloideae</taxon>
        <taxon>Maleae</taxon>
        <taxon>Malus</taxon>
    </lineage>
</organism>
<dbReference type="Proteomes" id="UP000290289">
    <property type="component" value="Chromosome 17"/>
</dbReference>
<comment type="caution">
    <text evidence="1">The sequence shown here is derived from an EMBL/GenBank/DDBJ whole genome shotgun (WGS) entry which is preliminary data.</text>
</comment>
<name>A0A498HJZ6_MALDO</name>
<dbReference type="EMBL" id="RDQH01000343">
    <property type="protein sequence ID" value="RXH69283.1"/>
    <property type="molecule type" value="Genomic_DNA"/>
</dbReference>
<evidence type="ECO:0000313" key="2">
    <source>
        <dbReference type="Proteomes" id="UP000290289"/>
    </source>
</evidence>
<protein>
    <submittedName>
        <fullName evidence="1">Uncharacterized protein</fullName>
    </submittedName>
</protein>
<reference evidence="1 2" key="1">
    <citation type="submission" date="2018-10" db="EMBL/GenBank/DDBJ databases">
        <title>A high-quality apple genome assembly.</title>
        <authorList>
            <person name="Hu J."/>
        </authorList>
    </citation>
    <scope>NUCLEOTIDE SEQUENCE [LARGE SCALE GENOMIC DNA]</scope>
    <source>
        <strain evidence="2">cv. HFTH1</strain>
        <tissue evidence="1">Young leaf</tissue>
    </source>
</reference>
<dbReference type="AlphaFoldDB" id="A0A498HJZ6"/>
<sequence length="110" mass="11511">MVEVVVIVVRDGGVTGGHGGNGGTSYGGHAKMVTVSVMAVCELVKVAAAMVTKVMMIEDMLQERQAASSDTGPRSDTVAVGPIRPSESLSLVFLLLRREGVCSIPIIRQK</sequence>